<proteinExistence type="predicted"/>
<dbReference type="Proteomes" id="UP001241072">
    <property type="component" value="Unassembled WGS sequence"/>
</dbReference>
<comment type="caution">
    <text evidence="1">The sequence shown here is derived from an EMBL/GenBank/DDBJ whole genome shotgun (WGS) entry which is preliminary data.</text>
</comment>
<protein>
    <recommendedName>
        <fullName evidence="3">GGDEF domain-containing protein</fullName>
    </recommendedName>
</protein>
<evidence type="ECO:0000313" key="1">
    <source>
        <dbReference type="EMBL" id="MDO7883434.1"/>
    </source>
</evidence>
<reference evidence="1 2" key="1">
    <citation type="submission" date="2023-07" db="EMBL/GenBank/DDBJ databases">
        <title>Protaetiibacter sp. nov WY-16 isolated from soil.</title>
        <authorList>
            <person name="Liu B."/>
            <person name="Wan Y."/>
        </authorList>
    </citation>
    <scope>NUCLEOTIDE SEQUENCE [LARGE SCALE GENOMIC DNA]</scope>
    <source>
        <strain evidence="1 2">WY-16</strain>
    </source>
</reference>
<organism evidence="1 2">
    <name type="scientific">Antiquaquibacter soli</name>
    <dbReference type="NCBI Taxonomy" id="3064523"/>
    <lineage>
        <taxon>Bacteria</taxon>
        <taxon>Bacillati</taxon>
        <taxon>Actinomycetota</taxon>
        <taxon>Actinomycetes</taxon>
        <taxon>Micrococcales</taxon>
        <taxon>Microbacteriaceae</taxon>
        <taxon>Antiquaquibacter</taxon>
    </lineage>
</organism>
<dbReference type="RefSeq" id="WP_305003861.1">
    <property type="nucleotide sequence ID" value="NZ_JAUQUB010000005.1"/>
</dbReference>
<evidence type="ECO:0008006" key="3">
    <source>
        <dbReference type="Google" id="ProtNLM"/>
    </source>
</evidence>
<sequence>MVKHNYWPLDRVADRSATAGYLRNGDPPDSGAFAGEILRDLRNGPSDATIDVWVQARSESVPTHTESRPYSQFLALGQVRRDLREVGQAHRAGPFVHTMFGKTLLSFAVSEPQPFNSSHERPPTELASYLLGPLTRCRLEVTMAPDEAADLLQRAGWIASIASAVTRKRKLPSWHAESAIEEALARADSVEDDRDLVKCFTTPPWRGDASDLLTDAPLTEDVRDLHFPKLIRENEFYAEFASRRAQDDYYLLATDVHGLFDGVPGRWDGLRRLLLPGLEDFRRGTISFADFLADAYRIRLSVTRRLQHTLEALASIKGLECPIFARGDGIFAFAHARTLGTIVRDLDAFGRRQDVLPIGVGIVELKIGRSLRDSLARVEAALCITKLAPDGSPERIRYLYGEPVTGPTQQRLAAAVGNVSHQEGGPAVLTKVDLGVRGYHELLVPFSRDA</sequence>
<keyword evidence="2" id="KW-1185">Reference proteome</keyword>
<evidence type="ECO:0000313" key="2">
    <source>
        <dbReference type="Proteomes" id="UP001241072"/>
    </source>
</evidence>
<accession>A0ABT9BS29</accession>
<dbReference type="EMBL" id="JAUQUB010000005">
    <property type="protein sequence ID" value="MDO7883434.1"/>
    <property type="molecule type" value="Genomic_DNA"/>
</dbReference>
<gene>
    <name evidence="1" type="ORF">Q5716_14470</name>
</gene>
<name>A0ABT9BS29_9MICO</name>